<dbReference type="GO" id="GO:0005737">
    <property type="term" value="C:cytoplasm"/>
    <property type="evidence" value="ECO:0007669"/>
    <property type="project" value="TreeGrafter"/>
</dbReference>
<sequence length="300" mass="32224">MKVFVTGASGFIGQAVVRELLDHGHQVLGLARSDKSAEALKKLGAEPVRGTLDDPEILKQAAIASDGVIHLAFKHEEMADYVRICDEDRKTVTLLCEALEGTNKPFVGTSGTLTVAHADLATESDVADFSNPVSSGRAKNDAAALEFASKGVRSTVIRLPPTNHGEGDHGFIYMMAAKAKEQGVSVYGDKGENRWAAVHRNDTAKLYRLVLENGKAGSYYHAVAEQSVTLKEIAEALGQQLGVPAISKTAEETSAHFGFLSFAIMADNAVSSEKTRKELGWTPVQRSLLDDIKAGVYRLD</sequence>
<dbReference type="SUPFAM" id="SSF51735">
    <property type="entry name" value="NAD(P)-binding Rossmann-fold domains"/>
    <property type="match status" value="1"/>
</dbReference>
<accession>A0A0B7K6C9</accession>
<reference evidence="2" key="1">
    <citation type="submission" date="2015-01" db="EMBL/GenBank/DDBJ databases">
        <authorList>
            <person name="Durling Mikael"/>
        </authorList>
    </citation>
    <scope>NUCLEOTIDE SEQUENCE</scope>
</reference>
<protein>
    <recommendedName>
        <fullName evidence="1">NAD-dependent epimerase/dehydratase domain-containing protein</fullName>
    </recommendedName>
</protein>
<organism evidence="2">
    <name type="scientific">Bionectria ochroleuca</name>
    <name type="common">Gliocladium roseum</name>
    <dbReference type="NCBI Taxonomy" id="29856"/>
    <lineage>
        <taxon>Eukaryota</taxon>
        <taxon>Fungi</taxon>
        <taxon>Dikarya</taxon>
        <taxon>Ascomycota</taxon>
        <taxon>Pezizomycotina</taxon>
        <taxon>Sordariomycetes</taxon>
        <taxon>Hypocreomycetidae</taxon>
        <taxon>Hypocreales</taxon>
        <taxon>Bionectriaceae</taxon>
        <taxon>Clonostachys</taxon>
    </lineage>
</organism>
<dbReference type="PANTHER" id="PTHR48079">
    <property type="entry name" value="PROTEIN YEEZ"/>
    <property type="match status" value="1"/>
</dbReference>
<proteinExistence type="predicted"/>
<evidence type="ECO:0000259" key="1">
    <source>
        <dbReference type="Pfam" id="PF01370"/>
    </source>
</evidence>
<dbReference type="EMBL" id="CDPU01000021">
    <property type="protein sequence ID" value="CEO51132.1"/>
    <property type="molecule type" value="Genomic_DNA"/>
</dbReference>
<dbReference type="InterPro" id="IPR051783">
    <property type="entry name" value="NAD(P)-dependent_oxidoreduct"/>
</dbReference>
<dbReference type="CDD" id="cd05262">
    <property type="entry name" value="SDR_a7"/>
    <property type="match status" value="1"/>
</dbReference>
<dbReference type="InterPro" id="IPR036291">
    <property type="entry name" value="NAD(P)-bd_dom_sf"/>
</dbReference>
<name>A0A0B7K6C9_BIOOC</name>
<dbReference type="GO" id="GO:0004029">
    <property type="term" value="F:aldehyde dehydrogenase (NAD+) activity"/>
    <property type="evidence" value="ECO:0007669"/>
    <property type="project" value="TreeGrafter"/>
</dbReference>
<feature type="domain" description="NAD-dependent epimerase/dehydratase" evidence="1">
    <location>
        <begin position="3"/>
        <end position="217"/>
    </location>
</feature>
<evidence type="ECO:0000313" key="2">
    <source>
        <dbReference type="EMBL" id="CEO51132.1"/>
    </source>
</evidence>
<dbReference type="InterPro" id="IPR001509">
    <property type="entry name" value="Epimerase_deHydtase"/>
</dbReference>
<dbReference type="Gene3D" id="3.40.50.720">
    <property type="entry name" value="NAD(P)-binding Rossmann-like Domain"/>
    <property type="match status" value="1"/>
</dbReference>
<gene>
    <name evidence="2" type="ORF">BN869_000007190_1</name>
</gene>
<dbReference type="AlphaFoldDB" id="A0A0B7K6C9"/>
<dbReference type="Pfam" id="PF01370">
    <property type="entry name" value="Epimerase"/>
    <property type="match status" value="1"/>
</dbReference>
<dbReference type="PANTHER" id="PTHR48079:SF9">
    <property type="entry name" value="PUTATIVE-RELATED"/>
    <property type="match status" value="1"/>
</dbReference>